<protein>
    <submittedName>
        <fullName evidence="2">Class I SAM-dependent methyltransferase</fullName>
    </submittedName>
</protein>
<proteinExistence type="predicted"/>
<keyword evidence="2" id="KW-0489">Methyltransferase</keyword>
<feature type="domain" description="Methyltransferase type 11" evidence="1">
    <location>
        <begin position="102"/>
        <end position="148"/>
    </location>
</feature>
<evidence type="ECO:0000259" key="1">
    <source>
        <dbReference type="Pfam" id="PF08241"/>
    </source>
</evidence>
<comment type="caution">
    <text evidence="2">The sequence shown here is derived from an EMBL/GenBank/DDBJ whole genome shotgun (WGS) entry which is preliminary data.</text>
</comment>
<keyword evidence="2" id="KW-0808">Transferase</keyword>
<reference evidence="2 3" key="1">
    <citation type="submission" date="2022-07" db="EMBL/GenBank/DDBJ databases">
        <authorList>
            <person name="Xamxidin M."/>
            <person name="Wu M."/>
        </authorList>
    </citation>
    <scope>NUCLEOTIDE SEQUENCE [LARGE SCALE GENOMIC DNA]</scope>
    <source>
        <strain evidence="2 3">NBRC 111650</strain>
    </source>
</reference>
<evidence type="ECO:0000313" key="3">
    <source>
        <dbReference type="Proteomes" id="UP001204142"/>
    </source>
</evidence>
<dbReference type="Proteomes" id="UP001204142">
    <property type="component" value="Unassembled WGS sequence"/>
</dbReference>
<keyword evidence="3" id="KW-1185">Reference proteome</keyword>
<dbReference type="InterPro" id="IPR029063">
    <property type="entry name" value="SAM-dependent_MTases_sf"/>
</dbReference>
<dbReference type="Pfam" id="PF08241">
    <property type="entry name" value="Methyltransf_11"/>
    <property type="match status" value="1"/>
</dbReference>
<dbReference type="SUPFAM" id="SSF53335">
    <property type="entry name" value="S-adenosyl-L-methionine-dependent methyltransferases"/>
    <property type="match status" value="1"/>
</dbReference>
<dbReference type="InterPro" id="IPR013216">
    <property type="entry name" value="Methyltransf_11"/>
</dbReference>
<dbReference type="RefSeq" id="WP_256764062.1">
    <property type="nucleotide sequence ID" value="NZ_JANIGO010000002.1"/>
</dbReference>
<gene>
    <name evidence="2" type="ORF">NQT62_07565</name>
</gene>
<dbReference type="GO" id="GO:0008168">
    <property type="term" value="F:methyltransferase activity"/>
    <property type="evidence" value="ECO:0007669"/>
    <property type="project" value="UniProtKB-KW"/>
</dbReference>
<dbReference type="GO" id="GO:0032259">
    <property type="term" value="P:methylation"/>
    <property type="evidence" value="ECO:0007669"/>
    <property type="project" value="UniProtKB-KW"/>
</dbReference>
<dbReference type="EMBL" id="JANIGO010000002">
    <property type="protein sequence ID" value="MCQ8896290.1"/>
    <property type="molecule type" value="Genomic_DNA"/>
</dbReference>
<name>A0ABT1WFJ3_9BURK</name>
<dbReference type="Gene3D" id="3.40.50.150">
    <property type="entry name" value="Vaccinia Virus protein VP39"/>
    <property type="match status" value="1"/>
</dbReference>
<sequence length="286" mass="32567">MIPSEPLSPFDDQRLTMVALDHWLSSPAGQYFVRKEQAWIDSVVPDLFGLHAVQLGTQRVDGLRENRIPHKAYVQDLLLLEQPGGLREQGGPAATRVPDCYANYEDLPFESQSLDLLVLPHVLEFSSDPHQLLREVERVLMPEGRVLITGFNPMSLWGLRHWMFKRWARVWPQGCQPIHLSRLKDWLKLLSLEPEFGRFGCYRFPSFTDAGLNRMGFMEHAGDRWWPVCGGVYLICAVKRVRGMRLIGPAFKDKSLSVKQLKPVANKALNKGPTMGAPLNQQQDLS</sequence>
<evidence type="ECO:0000313" key="2">
    <source>
        <dbReference type="EMBL" id="MCQ8896290.1"/>
    </source>
</evidence>
<accession>A0ABT1WFJ3</accession>
<organism evidence="2 3">
    <name type="scientific">Limnobacter humi</name>
    <dbReference type="NCBI Taxonomy" id="1778671"/>
    <lineage>
        <taxon>Bacteria</taxon>
        <taxon>Pseudomonadati</taxon>
        <taxon>Pseudomonadota</taxon>
        <taxon>Betaproteobacteria</taxon>
        <taxon>Burkholderiales</taxon>
        <taxon>Burkholderiaceae</taxon>
        <taxon>Limnobacter</taxon>
    </lineage>
</organism>